<dbReference type="Pfam" id="PF01434">
    <property type="entry name" value="Peptidase_M41"/>
    <property type="match status" value="1"/>
</dbReference>
<dbReference type="PANTHER" id="PTHR23076:SF97">
    <property type="entry name" value="ATP-DEPENDENT ZINC METALLOPROTEASE YME1L1"/>
    <property type="match status" value="1"/>
</dbReference>
<evidence type="ECO:0000256" key="1">
    <source>
        <dbReference type="SAM" id="MobiDB-lite"/>
    </source>
</evidence>
<dbReference type="AlphaFoldDB" id="A0ABC9AXV8"/>
<gene>
    <name evidence="3" type="ORF">URODEC1_LOCUS59881</name>
</gene>
<dbReference type="PANTHER" id="PTHR23076">
    <property type="entry name" value="METALLOPROTEASE M41 FTSH"/>
    <property type="match status" value="1"/>
</dbReference>
<feature type="region of interest" description="Disordered" evidence="1">
    <location>
        <begin position="1"/>
        <end position="67"/>
    </location>
</feature>
<dbReference type="SUPFAM" id="SSF140990">
    <property type="entry name" value="FtsH protease domain-like"/>
    <property type="match status" value="1"/>
</dbReference>
<dbReference type="PROSITE" id="PS51257">
    <property type="entry name" value="PROKAR_LIPOPROTEIN"/>
    <property type="match status" value="1"/>
</dbReference>
<organism evidence="3 4">
    <name type="scientific">Urochloa decumbens</name>
    <dbReference type="NCBI Taxonomy" id="240449"/>
    <lineage>
        <taxon>Eukaryota</taxon>
        <taxon>Viridiplantae</taxon>
        <taxon>Streptophyta</taxon>
        <taxon>Embryophyta</taxon>
        <taxon>Tracheophyta</taxon>
        <taxon>Spermatophyta</taxon>
        <taxon>Magnoliopsida</taxon>
        <taxon>Liliopsida</taxon>
        <taxon>Poales</taxon>
        <taxon>Poaceae</taxon>
        <taxon>PACMAD clade</taxon>
        <taxon>Panicoideae</taxon>
        <taxon>Panicodae</taxon>
        <taxon>Paniceae</taxon>
        <taxon>Melinidinae</taxon>
        <taxon>Urochloa</taxon>
    </lineage>
</organism>
<feature type="domain" description="Peptidase M41" evidence="2">
    <location>
        <begin position="434"/>
        <end position="596"/>
    </location>
</feature>
<evidence type="ECO:0000313" key="4">
    <source>
        <dbReference type="Proteomes" id="UP001497457"/>
    </source>
</evidence>
<dbReference type="InterPro" id="IPR037219">
    <property type="entry name" value="Peptidase_M41-like"/>
</dbReference>
<reference evidence="3" key="1">
    <citation type="submission" date="2024-10" db="EMBL/GenBank/DDBJ databases">
        <authorList>
            <person name="Ryan C."/>
        </authorList>
    </citation>
    <scope>NUCLEOTIDE SEQUENCE [LARGE SCALE GENOMIC DNA]</scope>
</reference>
<proteinExistence type="predicted"/>
<feature type="compositionally biased region" description="Gly residues" evidence="1">
    <location>
        <begin position="7"/>
        <end position="31"/>
    </location>
</feature>
<protein>
    <recommendedName>
        <fullName evidence="2">Peptidase M41 domain-containing protein</fullName>
    </recommendedName>
</protein>
<accession>A0ABC9AXV8</accession>
<dbReference type="EMBL" id="OZ075133">
    <property type="protein sequence ID" value="CAL4989738.1"/>
    <property type="molecule type" value="Genomic_DNA"/>
</dbReference>
<sequence>MEKMGGKRLGGGGGGGGGGSGGGGGGGCGGGGRDRTSSVGGSSTQEEEGGVKPEKNRPVPAITYTRPPPLNRHAKNYAILDLNGSAIEVRYRWRRVVLKYRLWCFNTSNLRYEFGDPNRRCCTLPVEGHFLIYVHCDERWLCAVIDGPSGYLDGFITRSDGTDSKDHRICENNETKKGTQYVEHAKKMPWDGGYYKAMSRKCGHLSLLESFHVIYAHVEAKGPRHTNLQVIGAGETFVLHFSEAGRSDDLFQDNISTNFSAGNAVGIKPVDAAREWKSTCTTIYRALGINDAEFSDKPKHMRRTSARGRVTTYSEAEEAKIALKDIRLLHRPNHKHGYFYLRDMPMHLSKEGPVDSTWAQRELRESHELDLANPNWGFLMERFPAFPSPSDEGSTETLLKNGYIRTKEAMINKGMRTDLPPILDLALSKPGEFDKHLVAYHESGHAIVALHTPCANPIHKVTILPQGSFLGMVTQVSSWGDASTMEQLLARLDVCLGGRVAEELIFGEQNVTSGAENDLVTARQLAQNMVSNCCMSDRADMVHVEKSPRAGETQEVDTLLKESYRRVKLLLKEHEKELEAVANGLLEAETLSQDMVLNIVQQHQPRQDT</sequence>
<evidence type="ECO:0000313" key="3">
    <source>
        <dbReference type="EMBL" id="CAL4989738.1"/>
    </source>
</evidence>
<dbReference type="InterPro" id="IPR000642">
    <property type="entry name" value="Peptidase_M41"/>
</dbReference>
<dbReference type="Proteomes" id="UP001497457">
    <property type="component" value="Chromosome 23rd"/>
</dbReference>
<keyword evidence="4" id="KW-1185">Reference proteome</keyword>
<evidence type="ECO:0000259" key="2">
    <source>
        <dbReference type="Pfam" id="PF01434"/>
    </source>
</evidence>
<name>A0ABC9AXV8_9POAL</name>
<dbReference type="Gene3D" id="1.20.58.760">
    <property type="entry name" value="Peptidase M41"/>
    <property type="match status" value="1"/>
</dbReference>